<dbReference type="InterPro" id="IPR052539">
    <property type="entry name" value="MGD_biosynthesis_adapter"/>
</dbReference>
<name>A0A1T2X8F9_9BACL</name>
<dbReference type="NCBIfam" id="TIGR00176">
    <property type="entry name" value="mobB"/>
    <property type="match status" value="1"/>
</dbReference>
<dbReference type="AlphaFoldDB" id="A0A1T2X8F9"/>
<gene>
    <name evidence="2" type="ORF">BVG16_18245</name>
</gene>
<keyword evidence="3" id="KW-1185">Reference proteome</keyword>
<proteinExistence type="predicted"/>
<protein>
    <submittedName>
        <fullName evidence="2">Molybdopterin-guanine dinucleotide biosynthesis protein B</fullName>
    </submittedName>
</protein>
<evidence type="ECO:0000259" key="1">
    <source>
        <dbReference type="Pfam" id="PF03205"/>
    </source>
</evidence>
<dbReference type="PANTHER" id="PTHR40072:SF1">
    <property type="entry name" value="MOLYBDOPTERIN-GUANINE DINUCLEOTIDE BIOSYNTHESIS ADAPTER PROTEIN"/>
    <property type="match status" value="1"/>
</dbReference>
<accession>A0A1T2X8F9</accession>
<comment type="caution">
    <text evidence="2">The sequence shown here is derived from an EMBL/GenBank/DDBJ whole genome shotgun (WGS) entry which is preliminary data.</text>
</comment>
<dbReference type="GO" id="GO:0006777">
    <property type="term" value="P:Mo-molybdopterin cofactor biosynthetic process"/>
    <property type="evidence" value="ECO:0007669"/>
    <property type="project" value="InterPro"/>
</dbReference>
<dbReference type="PANTHER" id="PTHR40072">
    <property type="entry name" value="MOLYBDOPTERIN-GUANINE DINUCLEOTIDE BIOSYNTHESIS ADAPTER PROTEIN-RELATED"/>
    <property type="match status" value="1"/>
</dbReference>
<dbReference type="Gene3D" id="3.40.50.300">
    <property type="entry name" value="P-loop containing nucleotide triphosphate hydrolases"/>
    <property type="match status" value="1"/>
</dbReference>
<sequence length="181" mass="20183">MVIMNILQVVGFKNCGKTTRIEKWVRFLSSRNLSVSVIKHHGHGGPLSMPSADTDSMKFLAQGSVSSIAVSDNMIQLHMQPALELQSLIALAEFAKPDFLLIEGFKEASQAKVVIVRTKEEWELLRHLSHIVLVLAYAYADVDIDQSGDVKVMRVDDDAGLQNWIVDYVEGDRSNEAIRDC</sequence>
<dbReference type="Proteomes" id="UP000190188">
    <property type="component" value="Unassembled WGS sequence"/>
</dbReference>
<dbReference type="InterPro" id="IPR027417">
    <property type="entry name" value="P-loop_NTPase"/>
</dbReference>
<dbReference type="SUPFAM" id="SSF52540">
    <property type="entry name" value="P-loop containing nucleoside triphosphate hydrolases"/>
    <property type="match status" value="1"/>
</dbReference>
<organism evidence="2 3">
    <name type="scientific">Paenibacillus selenitireducens</name>
    <dbReference type="NCBI Taxonomy" id="1324314"/>
    <lineage>
        <taxon>Bacteria</taxon>
        <taxon>Bacillati</taxon>
        <taxon>Bacillota</taxon>
        <taxon>Bacilli</taxon>
        <taxon>Bacillales</taxon>
        <taxon>Paenibacillaceae</taxon>
        <taxon>Paenibacillus</taxon>
    </lineage>
</organism>
<dbReference type="RefSeq" id="WP_078500338.1">
    <property type="nucleotide sequence ID" value="NZ_MSZX01000007.1"/>
</dbReference>
<dbReference type="InterPro" id="IPR004435">
    <property type="entry name" value="MobB_dom"/>
</dbReference>
<evidence type="ECO:0000313" key="3">
    <source>
        <dbReference type="Proteomes" id="UP000190188"/>
    </source>
</evidence>
<evidence type="ECO:0000313" key="2">
    <source>
        <dbReference type="EMBL" id="OPA76154.1"/>
    </source>
</evidence>
<dbReference type="Pfam" id="PF03205">
    <property type="entry name" value="MobB"/>
    <property type="match status" value="1"/>
</dbReference>
<reference evidence="2 3" key="1">
    <citation type="submission" date="2017-01" db="EMBL/GenBank/DDBJ databases">
        <title>Genome analysis of Paenibacillus selenitrireducens ES3-24.</title>
        <authorList>
            <person name="Xu D."/>
            <person name="Yao R."/>
            <person name="Zheng S."/>
        </authorList>
    </citation>
    <scope>NUCLEOTIDE SEQUENCE [LARGE SCALE GENOMIC DNA]</scope>
    <source>
        <strain evidence="2 3">ES3-24</strain>
    </source>
</reference>
<feature type="domain" description="Molybdopterin-guanine dinucleotide biosynthesis protein B (MobB)" evidence="1">
    <location>
        <begin position="6"/>
        <end position="133"/>
    </location>
</feature>
<dbReference type="STRING" id="1324314.BVG16_18245"/>
<dbReference type="OrthoDB" id="9786803at2"/>
<dbReference type="EMBL" id="MSZX01000007">
    <property type="protein sequence ID" value="OPA76154.1"/>
    <property type="molecule type" value="Genomic_DNA"/>
</dbReference>
<dbReference type="GO" id="GO:0005525">
    <property type="term" value="F:GTP binding"/>
    <property type="evidence" value="ECO:0007669"/>
    <property type="project" value="InterPro"/>
</dbReference>